<dbReference type="GO" id="GO:0030420">
    <property type="term" value="P:establishment of competence for transformation"/>
    <property type="evidence" value="ECO:0007669"/>
    <property type="project" value="InterPro"/>
</dbReference>
<dbReference type="AlphaFoldDB" id="A0A6J6T0P5"/>
<dbReference type="InterPro" id="IPR036866">
    <property type="entry name" value="RibonucZ/Hydroxyglut_hydro"/>
</dbReference>
<feature type="transmembrane region" description="Helical" evidence="6">
    <location>
        <begin position="396"/>
        <end position="417"/>
    </location>
</feature>
<reference evidence="8" key="1">
    <citation type="submission" date="2020-05" db="EMBL/GenBank/DDBJ databases">
        <authorList>
            <person name="Chiriac C."/>
            <person name="Salcher M."/>
            <person name="Ghai R."/>
            <person name="Kavagutti S V."/>
        </authorList>
    </citation>
    <scope>NUCLEOTIDE SEQUENCE</scope>
</reference>
<evidence type="ECO:0000256" key="3">
    <source>
        <dbReference type="ARBA" id="ARBA00022692"/>
    </source>
</evidence>
<dbReference type="GO" id="GO:0005886">
    <property type="term" value="C:plasma membrane"/>
    <property type="evidence" value="ECO:0007669"/>
    <property type="project" value="UniProtKB-SubCell"/>
</dbReference>
<proteinExistence type="predicted"/>
<accession>A0A6J6T0P5</accession>
<protein>
    <submittedName>
        <fullName evidence="8">Unannotated protein</fullName>
    </submittedName>
</protein>
<keyword evidence="3 6" id="KW-0812">Transmembrane</keyword>
<feature type="transmembrane region" description="Helical" evidence="6">
    <location>
        <begin position="232"/>
        <end position="250"/>
    </location>
</feature>
<name>A0A6J6T0P5_9ZZZZ</name>
<evidence type="ECO:0000256" key="5">
    <source>
        <dbReference type="ARBA" id="ARBA00023136"/>
    </source>
</evidence>
<dbReference type="InterPro" id="IPR004477">
    <property type="entry name" value="ComEC_N"/>
</dbReference>
<dbReference type="PANTHER" id="PTHR30619">
    <property type="entry name" value="DNA INTERNALIZATION/COMPETENCE PROTEIN COMEC/REC2"/>
    <property type="match status" value="1"/>
</dbReference>
<keyword evidence="5 6" id="KW-0472">Membrane</keyword>
<feature type="transmembrane region" description="Helical" evidence="6">
    <location>
        <begin position="321"/>
        <end position="344"/>
    </location>
</feature>
<dbReference type="SUPFAM" id="SSF56281">
    <property type="entry name" value="Metallo-hydrolase/oxidoreductase"/>
    <property type="match status" value="1"/>
</dbReference>
<feature type="transmembrane region" description="Helical" evidence="6">
    <location>
        <begin position="43"/>
        <end position="62"/>
    </location>
</feature>
<dbReference type="NCBIfam" id="TIGR00361">
    <property type="entry name" value="ComEC_Rec2"/>
    <property type="match status" value="1"/>
</dbReference>
<dbReference type="CDD" id="cd07731">
    <property type="entry name" value="ComA-like_MBL-fold"/>
    <property type="match status" value="1"/>
</dbReference>
<dbReference type="InterPro" id="IPR004797">
    <property type="entry name" value="Competence_ComEC/Rec2"/>
</dbReference>
<evidence type="ECO:0000256" key="1">
    <source>
        <dbReference type="ARBA" id="ARBA00004651"/>
    </source>
</evidence>
<dbReference type="NCBIfam" id="TIGR00360">
    <property type="entry name" value="ComEC_N-term"/>
    <property type="match status" value="1"/>
</dbReference>
<feature type="transmembrane region" description="Helical" evidence="6">
    <location>
        <begin position="449"/>
        <end position="468"/>
    </location>
</feature>
<keyword evidence="2" id="KW-1003">Cell membrane</keyword>
<dbReference type="Gene3D" id="3.60.15.10">
    <property type="entry name" value="Ribonuclease Z/Hydroxyacylglutathione hydrolase-like"/>
    <property type="match status" value="1"/>
</dbReference>
<dbReference type="PANTHER" id="PTHR30619:SF1">
    <property type="entry name" value="RECOMBINATION PROTEIN 2"/>
    <property type="match status" value="1"/>
</dbReference>
<sequence length="761" mass="77655">MGLVGVAAWGGGLAAGLLPGGWRLVVAGLCVVVPLLLAWRATAWGATALACGVALVAVLGVAELRAERVGTDPTAALARDGAAVSGSLVLTSDPRPIAAARGDAVVLRAQVRELTGRGSTWRVRSPVLVIAPGSWAEVPLGAEVGFAGRLEETEPGERHLSAVVVAVGEPRHGVGPDPWWRATAALRASLREAVAHRPAPERVLVPALVAGDDAGLDPAVAEEFRETGLTHLLAVSGTNLTLLLGALLLTARAVGLRGRALLLLGLLGVLGFVLLARTEPSVLRAAVMGVVGLLALTRGGGGRAVRSLGVAVLVLLLLDPALAVAPGFALSVLATAGIVLLAPRWRDALARWLPRWLAEAIAVPTAAQLACTPVVAGLSGQVSLVAVAANLLAAPAVGPATVLGLLAGCLGLVWPWAGRQVGTLATWCVGWIVEVAHRGAALPTAAVDWGTSAGALVVLTALTVLLAWRGPWLVGSRARGALLCLVLVVAVLVRPPTPGWPPRGWSVVACDVGQGDALVLATAPGRAVLVDVGPDPAAVDRCLDDLGVETLDLLVLSHFHADHVDGLRGALEDRAVGEVWVSRVLDPTDGAREALALAREQGVPVRPAPYAGTWTSGDVHLQVLWPTAGEPAPGPGDGSAANDASVVLLAEVHGLRVLLTGDVEPPGQAALARTLPGLDVDVLKVPHHGSRYQDLDWLVSLRPEVALLTVGEDNGYGHPSPDLVRSLEGVGARVLRTDTDGALAVLGDGDAAGAPATLTAR</sequence>
<evidence type="ECO:0000259" key="7">
    <source>
        <dbReference type="SMART" id="SM00849"/>
    </source>
</evidence>
<comment type="subcellular location">
    <subcellularLocation>
        <location evidence="1">Cell membrane</location>
        <topology evidence="1">Multi-pass membrane protein</topology>
    </subcellularLocation>
</comment>
<dbReference type="Pfam" id="PF03772">
    <property type="entry name" value="Competence"/>
    <property type="match status" value="1"/>
</dbReference>
<feature type="transmembrane region" description="Helical" evidence="6">
    <location>
        <begin position="356"/>
        <end position="376"/>
    </location>
</feature>
<gene>
    <name evidence="8" type="ORF">UFOPK2761_01245</name>
</gene>
<evidence type="ECO:0000256" key="2">
    <source>
        <dbReference type="ARBA" id="ARBA00022475"/>
    </source>
</evidence>
<dbReference type="SMART" id="SM00849">
    <property type="entry name" value="Lactamase_B"/>
    <property type="match status" value="1"/>
</dbReference>
<dbReference type="InterPro" id="IPR035681">
    <property type="entry name" value="ComA-like_MBL"/>
</dbReference>
<dbReference type="InterPro" id="IPR001279">
    <property type="entry name" value="Metallo-B-lactamas"/>
</dbReference>
<organism evidence="8">
    <name type="scientific">freshwater metagenome</name>
    <dbReference type="NCBI Taxonomy" id="449393"/>
    <lineage>
        <taxon>unclassified sequences</taxon>
        <taxon>metagenomes</taxon>
        <taxon>ecological metagenomes</taxon>
    </lineage>
</organism>
<evidence type="ECO:0000313" key="8">
    <source>
        <dbReference type="EMBL" id="CAB4740702.1"/>
    </source>
</evidence>
<evidence type="ECO:0000256" key="4">
    <source>
        <dbReference type="ARBA" id="ARBA00022989"/>
    </source>
</evidence>
<feature type="transmembrane region" description="Helical" evidence="6">
    <location>
        <begin position="256"/>
        <end position="275"/>
    </location>
</feature>
<keyword evidence="4 6" id="KW-1133">Transmembrane helix</keyword>
<evidence type="ECO:0000256" key="6">
    <source>
        <dbReference type="SAM" id="Phobius"/>
    </source>
</evidence>
<dbReference type="InterPro" id="IPR052159">
    <property type="entry name" value="Competence_DNA_uptake"/>
</dbReference>
<dbReference type="Pfam" id="PF00753">
    <property type="entry name" value="Lactamase_B"/>
    <property type="match status" value="1"/>
</dbReference>
<dbReference type="EMBL" id="CAEZYQ010000008">
    <property type="protein sequence ID" value="CAB4740702.1"/>
    <property type="molecule type" value="Genomic_DNA"/>
</dbReference>
<feature type="domain" description="Metallo-beta-lactamase" evidence="7">
    <location>
        <begin position="514"/>
        <end position="713"/>
    </location>
</feature>
<feature type="transmembrane region" description="Helical" evidence="6">
    <location>
        <begin position="282"/>
        <end position="301"/>
    </location>
</feature>